<reference evidence="1" key="1">
    <citation type="journal article" date="2015" name="Nature">
        <title>Complex archaea that bridge the gap between prokaryotes and eukaryotes.</title>
        <authorList>
            <person name="Spang A."/>
            <person name="Saw J.H."/>
            <person name="Jorgensen S.L."/>
            <person name="Zaremba-Niedzwiedzka K."/>
            <person name="Martijn J."/>
            <person name="Lind A.E."/>
            <person name="van Eijk R."/>
            <person name="Schleper C."/>
            <person name="Guy L."/>
            <person name="Ettema T.J."/>
        </authorList>
    </citation>
    <scope>NUCLEOTIDE SEQUENCE</scope>
</reference>
<dbReference type="AlphaFoldDB" id="A0A0F9D0W6"/>
<comment type="caution">
    <text evidence="1">The sequence shown here is derived from an EMBL/GenBank/DDBJ whole genome shotgun (WGS) entry which is preliminary data.</text>
</comment>
<evidence type="ECO:0000313" key="1">
    <source>
        <dbReference type="EMBL" id="KKL55338.1"/>
    </source>
</evidence>
<name>A0A0F9D0W6_9ZZZZ</name>
<organism evidence="1">
    <name type="scientific">marine sediment metagenome</name>
    <dbReference type="NCBI Taxonomy" id="412755"/>
    <lineage>
        <taxon>unclassified sequences</taxon>
        <taxon>metagenomes</taxon>
        <taxon>ecological metagenomes</taxon>
    </lineage>
</organism>
<sequence>MRIIEPEEQINLVRAGSIPEEKAFKEQDGTYFIVLDTQHCYFKLSVRPEIEINYDPVWVFNVGTCTLGVFNKNEMVEPVELEVIVITKEK</sequence>
<dbReference type="EMBL" id="LAZR01030873">
    <property type="protein sequence ID" value="KKL55338.1"/>
    <property type="molecule type" value="Genomic_DNA"/>
</dbReference>
<accession>A0A0F9D0W6</accession>
<protein>
    <submittedName>
        <fullName evidence="1">Uncharacterized protein</fullName>
    </submittedName>
</protein>
<proteinExistence type="predicted"/>
<gene>
    <name evidence="1" type="ORF">LCGC14_2256430</name>
</gene>